<dbReference type="InterPro" id="IPR032466">
    <property type="entry name" value="Metal_Hydrolase"/>
</dbReference>
<dbReference type="InterPro" id="IPR050138">
    <property type="entry name" value="DHOase/Allantoinase_Hydrolase"/>
</dbReference>
<reference evidence="13 14" key="1">
    <citation type="submission" date="2019-04" db="EMBL/GenBank/DDBJ databases">
        <title>Streptomyces oryziradicis sp. nov., a novel actinomycete isolated from rhizosphere soil of rice (Oryza sativa L.).</title>
        <authorList>
            <person name="Li C."/>
        </authorList>
    </citation>
    <scope>NUCLEOTIDE SEQUENCE [LARGE SCALE GENOMIC DNA]</scope>
    <source>
        <strain evidence="13 14">NEAU-C40</strain>
    </source>
</reference>
<proteinExistence type="inferred from homology"/>
<evidence type="ECO:0000256" key="9">
    <source>
        <dbReference type="ARBA" id="ARBA00022723"/>
    </source>
</evidence>
<dbReference type="InterPro" id="IPR017593">
    <property type="entry name" value="Allantoinase"/>
</dbReference>
<dbReference type="InterPro" id="IPR006680">
    <property type="entry name" value="Amidohydro-rel"/>
</dbReference>
<dbReference type="PROSITE" id="PS00482">
    <property type="entry name" value="DIHYDROOROTASE_1"/>
    <property type="match status" value="1"/>
</dbReference>
<evidence type="ECO:0000256" key="5">
    <source>
        <dbReference type="ARBA" id="ARBA00010286"/>
    </source>
</evidence>
<comment type="similarity">
    <text evidence="5">Belongs to the metallo-dependent hydrolases superfamily. DHOase family. Class I DHOase subfamily.</text>
</comment>
<dbReference type="GO" id="GO:0000256">
    <property type="term" value="P:allantoin catabolic process"/>
    <property type="evidence" value="ECO:0007669"/>
    <property type="project" value="InterPro"/>
</dbReference>
<dbReference type="FunFam" id="3.20.20.140:FF:000174">
    <property type="entry name" value="Dihydropyrimidinase-related protein 2"/>
    <property type="match status" value="1"/>
</dbReference>
<comment type="similarity">
    <text evidence="4">Belongs to the metallo-dependent hydrolases superfamily. Hydantoinase/dihydropyrimidinase family.</text>
</comment>
<gene>
    <name evidence="13" type="primary">allB</name>
    <name evidence="13" type="ORF">FCI23_18150</name>
</gene>
<dbReference type="NCBIfam" id="TIGR00857">
    <property type="entry name" value="pyrC_multi"/>
    <property type="match status" value="1"/>
</dbReference>
<organism evidence="13 14">
    <name type="scientific">Actinacidiphila oryziradicis</name>
    <dbReference type="NCBI Taxonomy" id="2571141"/>
    <lineage>
        <taxon>Bacteria</taxon>
        <taxon>Bacillati</taxon>
        <taxon>Actinomycetota</taxon>
        <taxon>Actinomycetes</taxon>
        <taxon>Kitasatosporales</taxon>
        <taxon>Streptomycetaceae</taxon>
        <taxon>Actinacidiphila</taxon>
    </lineage>
</organism>
<dbReference type="InterPro" id="IPR002195">
    <property type="entry name" value="Dihydroorotase_CS"/>
</dbReference>
<comment type="caution">
    <text evidence="13">The sequence shown here is derived from an EMBL/GenBank/DDBJ whole genome shotgun (WGS) entry which is preliminary data.</text>
</comment>
<dbReference type="EMBL" id="SUMC01000016">
    <property type="protein sequence ID" value="TKA10131.1"/>
    <property type="molecule type" value="Genomic_DNA"/>
</dbReference>
<comment type="subunit">
    <text evidence="7">Homotetramer.</text>
</comment>
<keyword evidence="11" id="KW-0862">Zinc</keyword>
<dbReference type="Proteomes" id="UP000305778">
    <property type="component" value="Unassembled WGS sequence"/>
</dbReference>
<comment type="similarity">
    <text evidence="6">Belongs to the metallo-dependent hydrolases superfamily. Allantoinase family.</text>
</comment>
<dbReference type="GO" id="GO:0050897">
    <property type="term" value="F:cobalt ion binding"/>
    <property type="evidence" value="ECO:0007669"/>
    <property type="project" value="InterPro"/>
</dbReference>
<evidence type="ECO:0000256" key="10">
    <source>
        <dbReference type="ARBA" id="ARBA00022801"/>
    </source>
</evidence>
<evidence type="ECO:0000256" key="11">
    <source>
        <dbReference type="ARBA" id="ARBA00022833"/>
    </source>
</evidence>
<dbReference type="AlphaFoldDB" id="A0A4U0SPL8"/>
<evidence type="ECO:0000256" key="6">
    <source>
        <dbReference type="ARBA" id="ARBA00010368"/>
    </source>
</evidence>
<evidence type="ECO:0000256" key="4">
    <source>
        <dbReference type="ARBA" id="ARBA00008829"/>
    </source>
</evidence>
<dbReference type="Gene3D" id="2.30.40.10">
    <property type="entry name" value="Urease, subunit C, domain 1"/>
    <property type="match status" value="1"/>
</dbReference>
<dbReference type="GO" id="GO:0004038">
    <property type="term" value="F:allantoinase activity"/>
    <property type="evidence" value="ECO:0007669"/>
    <property type="project" value="UniProtKB-EC"/>
</dbReference>
<dbReference type="SUPFAM" id="SSF51338">
    <property type="entry name" value="Composite domain of metallo-dependent hydrolases"/>
    <property type="match status" value="1"/>
</dbReference>
<evidence type="ECO:0000256" key="7">
    <source>
        <dbReference type="ARBA" id="ARBA00011881"/>
    </source>
</evidence>
<dbReference type="PANTHER" id="PTHR43668:SF2">
    <property type="entry name" value="ALLANTOINASE"/>
    <property type="match status" value="1"/>
</dbReference>
<name>A0A4U0SPL8_9ACTN</name>
<protein>
    <recommendedName>
        <fullName evidence="8">allantoinase</fullName>
        <ecNumber evidence="8">3.5.2.5</ecNumber>
    </recommendedName>
</protein>
<comment type="function">
    <text evidence="2">Catalyzes the reversible cyclization of carbamoyl aspartate to dihydroorotate.</text>
</comment>
<dbReference type="OrthoDB" id="3173428at2"/>
<dbReference type="GO" id="GO:0006145">
    <property type="term" value="P:purine nucleobase catabolic process"/>
    <property type="evidence" value="ECO:0007669"/>
    <property type="project" value="TreeGrafter"/>
</dbReference>
<sequence>MSDNATPDLVFTGGTVVSHDGRRRNDVAIRDGRIIAVGEDLAVEGLPTVDATGLLVLPGLVDVHVHLREPGMTEKEDFASGTRAAAAGGVTTVVDMPNTSPPVATAERYRQKLDLVKEKAYVDFGLYGMLDHDNADEIAGMAELGAMGFKLFMGQTTGDNRCPNDAAIFRGLEAAAAAGLVVGVHAENDHLLRMFGDRLRSSGRTDPRAHLEGRPAFVEVEAVTRIITMATEAKAKLHIHHLSTADGLQRVRDLRAEGHRVSVEVLVGHLLLDDTAYDTYGNLIKLNPPIRPAADVNALWAGLGLGDIDVIATDHAPHTAAEQAEQDVWKAYGGFIGVETMLPLLLTAAAQGRLTVEDIVRLCSYTPARKWSMAAKGQVAPGFDADLVLVDPATQAVVDGTSMHSKHNVTPYEGWALTGAVVATYLRGGLIYEKGAIIGNPAGRQVRPARVPLATAGA</sequence>
<dbReference type="Pfam" id="PF01979">
    <property type="entry name" value="Amidohydro_1"/>
    <property type="match status" value="1"/>
</dbReference>
<keyword evidence="10 13" id="KW-0378">Hydrolase</keyword>
<dbReference type="PANTHER" id="PTHR43668">
    <property type="entry name" value="ALLANTOINASE"/>
    <property type="match status" value="1"/>
</dbReference>
<dbReference type="NCBIfam" id="TIGR03178">
    <property type="entry name" value="allantoinase"/>
    <property type="match status" value="1"/>
</dbReference>
<evidence type="ECO:0000313" key="13">
    <source>
        <dbReference type="EMBL" id="TKA10131.1"/>
    </source>
</evidence>
<comment type="cofactor">
    <cofactor evidence="1">
        <name>Zn(2+)</name>
        <dbReference type="ChEBI" id="CHEBI:29105"/>
    </cofactor>
</comment>
<keyword evidence="9" id="KW-0479">Metal-binding</keyword>
<keyword evidence="14" id="KW-1185">Reference proteome</keyword>
<evidence type="ECO:0000313" key="14">
    <source>
        <dbReference type="Proteomes" id="UP000305778"/>
    </source>
</evidence>
<accession>A0A4U0SPL8</accession>
<dbReference type="Gene3D" id="3.20.20.140">
    <property type="entry name" value="Metal-dependent hydrolases"/>
    <property type="match status" value="1"/>
</dbReference>
<evidence type="ECO:0000256" key="3">
    <source>
        <dbReference type="ARBA" id="ARBA00004968"/>
    </source>
</evidence>
<dbReference type="GO" id="GO:0008270">
    <property type="term" value="F:zinc ion binding"/>
    <property type="evidence" value="ECO:0007669"/>
    <property type="project" value="InterPro"/>
</dbReference>
<dbReference type="GO" id="GO:0005737">
    <property type="term" value="C:cytoplasm"/>
    <property type="evidence" value="ECO:0007669"/>
    <property type="project" value="TreeGrafter"/>
</dbReference>
<dbReference type="EC" id="3.5.2.5" evidence="8"/>
<dbReference type="RefSeq" id="WP_136724946.1">
    <property type="nucleotide sequence ID" value="NZ_SUMC01000016.1"/>
</dbReference>
<evidence type="ECO:0000259" key="12">
    <source>
        <dbReference type="Pfam" id="PF01979"/>
    </source>
</evidence>
<evidence type="ECO:0000256" key="1">
    <source>
        <dbReference type="ARBA" id="ARBA00001947"/>
    </source>
</evidence>
<dbReference type="InterPro" id="IPR011059">
    <property type="entry name" value="Metal-dep_hydrolase_composite"/>
</dbReference>
<evidence type="ECO:0000256" key="8">
    <source>
        <dbReference type="ARBA" id="ARBA00012863"/>
    </source>
</evidence>
<evidence type="ECO:0000256" key="2">
    <source>
        <dbReference type="ARBA" id="ARBA00002368"/>
    </source>
</evidence>
<dbReference type="SUPFAM" id="SSF51556">
    <property type="entry name" value="Metallo-dependent hydrolases"/>
    <property type="match status" value="1"/>
</dbReference>
<comment type="pathway">
    <text evidence="3">Nitrogen metabolism; (S)-allantoin degradation; allantoate from (S)-allantoin: step 1/1.</text>
</comment>
<feature type="domain" description="Amidohydrolase-related" evidence="12">
    <location>
        <begin position="55"/>
        <end position="428"/>
    </location>
</feature>